<dbReference type="InterPro" id="IPR056164">
    <property type="entry name" value="Beta-prop_ELP1_1st"/>
</dbReference>
<dbReference type="PIRSF" id="PIRSF017233">
    <property type="entry name" value="IKAP"/>
    <property type="match status" value="1"/>
</dbReference>
<dbReference type="SUPFAM" id="SSF69322">
    <property type="entry name" value="Tricorn protease domain 2"/>
    <property type="match status" value="1"/>
</dbReference>
<reference evidence="16 17" key="1">
    <citation type="submission" date="2018-09" db="EMBL/GenBank/DDBJ databases">
        <title>Genomic investigation of the strawberry pathogen Phytophthora fragariae indicates pathogenicity is determined by transcriptional variation in three key races.</title>
        <authorList>
            <person name="Adams T.M."/>
            <person name="Armitage A.D."/>
            <person name="Sobczyk M.K."/>
            <person name="Bates H.J."/>
            <person name="Dunwell J.M."/>
            <person name="Nellist C.F."/>
            <person name="Harrison R.J."/>
        </authorList>
    </citation>
    <scope>NUCLEOTIDE SEQUENCE [LARGE SCALE GENOMIC DNA]</scope>
    <source>
        <strain evidence="14 15">BC-1</strain>
        <strain evidence="13 17">ONT-3</strain>
        <strain evidence="12 16">SCRP245</strain>
    </source>
</reference>
<evidence type="ECO:0000313" key="15">
    <source>
        <dbReference type="Proteomes" id="UP000440367"/>
    </source>
</evidence>
<evidence type="ECO:0000256" key="6">
    <source>
        <dbReference type="SAM" id="MobiDB-lite"/>
    </source>
</evidence>
<dbReference type="EMBL" id="QXFX01001259">
    <property type="protein sequence ID" value="KAE9093570.1"/>
    <property type="molecule type" value="Genomic_DNA"/>
</dbReference>
<comment type="similarity">
    <text evidence="3">Belongs to the ELP1/IKA1 family.</text>
</comment>
<name>A0A6A3KNE9_9STRA</name>
<dbReference type="InterPro" id="IPR056167">
    <property type="entry name" value="A-sol_ELP1"/>
</dbReference>
<dbReference type="InterPro" id="IPR056165">
    <property type="entry name" value="Beta-prop_ELP1_2nd"/>
</dbReference>
<dbReference type="Pfam" id="PF23878">
    <property type="entry name" value="TPR_ELP1"/>
    <property type="match status" value="1"/>
</dbReference>
<comment type="subcellular location">
    <subcellularLocation>
        <location evidence="1">Cytoplasm</location>
    </subcellularLocation>
</comment>
<comment type="pathway">
    <text evidence="2">tRNA modification; 5-methoxycarbonylmethyl-2-thiouridine-tRNA biosynthesis.</text>
</comment>
<gene>
    <name evidence="14" type="ORF">PF002_g19277</name>
    <name evidence="13" type="ORF">PF010_g17436</name>
    <name evidence="12" type="ORF">PF011_g11360</name>
</gene>
<feature type="domain" description="ELP1 first N-terminal beta-propeller" evidence="7">
    <location>
        <begin position="169"/>
        <end position="345"/>
    </location>
</feature>
<protein>
    <recommendedName>
        <fullName evidence="18">Elongator complex protein 1</fullName>
    </recommendedName>
</protein>
<dbReference type="Proteomes" id="UP000488956">
    <property type="component" value="Unassembled WGS sequence"/>
</dbReference>
<evidence type="ECO:0000313" key="12">
    <source>
        <dbReference type="EMBL" id="KAE9006928.1"/>
    </source>
</evidence>
<evidence type="ECO:0000313" key="16">
    <source>
        <dbReference type="Proteomes" id="UP000460718"/>
    </source>
</evidence>
<dbReference type="GO" id="GO:0005829">
    <property type="term" value="C:cytosol"/>
    <property type="evidence" value="ECO:0007669"/>
    <property type="project" value="TreeGrafter"/>
</dbReference>
<evidence type="ECO:0000259" key="10">
    <source>
        <dbReference type="Pfam" id="PF23925"/>
    </source>
</evidence>
<evidence type="ECO:0000256" key="4">
    <source>
        <dbReference type="ARBA" id="ARBA00022490"/>
    </source>
</evidence>
<evidence type="ECO:0000259" key="9">
    <source>
        <dbReference type="Pfam" id="PF23878"/>
    </source>
</evidence>
<sequence length="1454" mass="160967">MRNLVSLQRRVWALEASSAHTHHCVAFASIPGDSQTFFLRASGRIESLQLEEEDAESSSKGLELFVDVREFMDDAALSAGSWRWMNYVAELGTLVCASTSGSIVSVDVDAIDGEEVGSVDSGLRSVAWSDNQEMLALVTGAGSLMVMSNDWEVLYETQVQGCLPSELQLSDSCCQLRWREDSPKFVALNVATKVKESEEVQHKVLVFTEQLEFHALGRLEDGRAIPGLGSALDWSQSLALIASSEERKGRLVIVFFEQNGLRHGEFVIPATYRAPEFRVESVRWNATSDTLAVSLHRTDDRGDSEGDAGRAVVQLWSRNNYHWYLKQEMQLPELDELVDFAWDDEVAGRLNLLTCSSLTQELIFCEHEFAWDICSVEAEWLQQSSRAQEPQRQSIAVTGVIDGSRLLLTPLHRAMVPPPYALLQASFDATINSVAFDSQSEVLLVLLANGTVKVVENYLTPADARTSAAGLPQPPSAATQNFCQGEPMSMTTVILSPDDETFTLESILWVRFSAESRRLIFAGKTGHQDQLVLCSGNLNAAVECSSSATFHQTGIFNVRRACEAQQVLSGDSRAVLEASSIIYAVQTQNGAVYTLDAASDVTTLVPTRVPGKFPTFSHFTVLDCQISEKKSEPTEGGILVIGLESSSARLYVNGELLASACSSFRYSALSSVLLFTTQGRESQLRIASLHDLRRYSHDRASSAAGNDVITFESRSIERGALLVATVGQRASVIVQMPRGNLECMSPRLLVLALVVQQVQMQEYVAALEICRRHRLDLNVLVDYNPQVFIKNFQQFLVQGYLSTRPAAVTSDRLCLFITNLHPVDVWKTKYGPLLEPFNAVNYVNAVQEESTAVSGSEEKVNAVCQAFMDAIHELESNGEEIETEAALLLPFVTSAVKQSPPRFDAALGRIRKLLHRNEQSTSEDNNSRNCAAATRAIKHLIMLTDVDSLYSEALGLYDLDLVRTVATHSQRDPKEYVPFLDRVARLENENWRKYTIDVHLERHARALTHLAALMTDIGSDNDEEKNKLQNMALELIERGELYDQALQLFPHAPVKRSTSQSDRAFRHQILRLKGGFLEVEKKFEAAAYVYLSASDKEKARRAFIAANKWQMALALSARDQQTPEKLRSEAYTIAQELLNKHQQQQGGSVDDILAVARIYVEYCNDVDEAVALLVTHQQWAEALRIAYLHKRNDLVESDIETGVLQCSDDVQEELTRKEKQYTKHWKRLTTIREQKRLFKLHGIDGSRWDQGAGGDGDTDAGSIRSGASSAADSALSNTSISSVGSHNSAATIGNFSMQSLSMATASHFYATQALGDAGKKPTTKAKHGGIPSRRERRKRMKEGSAEEEAYVAQQLSELRPNSALATEIGALLEMLVFFGHVQQAQALQTQFAKFEQCVADMKIPTSTDTLPNKVEQSDKDKDSYPQWRLAALQAQVPVVDCSTPYGACELAVAI</sequence>
<evidence type="ECO:0000259" key="7">
    <source>
        <dbReference type="Pfam" id="PF04762"/>
    </source>
</evidence>
<dbReference type="GO" id="GO:0002926">
    <property type="term" value="P:tRNA wobble base 5-methoxycarbonylmethyl-2-thiouridinylation"/>
    <property type="evidence" value="ECO:0007669"/>
    <property type="project" value="TreeGrafter"/>
</dbReference>
<evidence type="ECO:0000313" key="14">
    <source>
        <dbReference type="EMBL" id="KAE9208870.1"/>
    </source>
</evidence>
<dbReference type="InterPro" id="IPR056169">
    <property type="entry name" value="HB_ELP1"/>
</dbReference>
<dbReference type="Pfam" id="PF23925">
    <property type="entry name" value="A-sol_ELP1"/>
    <property type="match status" value="1"/>
</dbReference>
<dbReference type="PANTHER" id="PTHR12747:SF0">
    <property type="entry name" value="ELONGATOR COMPLEX PROTEIN 1"/>
    <property type="match status" value="1"/>
</dbReference>
<feature type="domain" description="ELP1 three-helical bundle" evidence="11">
    <location>
        <begin position="1193"/>
        <end position="1287"/>
    </location>
</feature>
<dbReference type="InterPro" id="IPR056166">
    <property type="entry name" value="TPR_ELP1"/>
</dbReference>
<evidence type="ECO:0000256" key="3">
    <source>
        <dbReference type="ARBA" id="ARBA00006086"/>
    </source>
</evidence>
<dbReference type="EMBL" id="QXFW01000629">
    <property type="protein sequence ID" value="KAE9006928.1"/>
    <property type="molecule type" value="Genomic_DNA"/>
</dbReference>
<dbReference type="Pfam" id="PF23797">
    <property type="entry name" value="Beta-prop_ELP1_2nd"/>
    <property type="match status" value="1"/>
</dbReference>
<evidence type="ECO:0000259" key="11">
    <source>
        <dbReference type="Pfam" id="PF23936"/>
    </source>
</evidence>
<dbReference type="PANTHER" id="PTHR12747">
    <property type="entry name" value="ELONGATOR COMPLEX PROTEIN 1"/>
    <property type="match status" value="1"/>
</dbReference>
<dbReference type="Proteomes" id="UP000440367">
    <property type="component" value="Unassembled WGS sequence"/>
</dbReference>
<feature type="domain" description="ELP1 alpha-solenoid" evidence="10">
    <location>
        <begin position="747"/>
        <end position="981"/>
    </location>
</feature>
<feature type="domain" description="ELP1 N-terminal second beta-propeller" evidence="8">
    <location>
        <begin position="400"/>
        <end position="723"/>
    </location>
</feature>
<evidence type="ECO:0008006" key="18">
    <source>
        <dbReference type="Google" id="ProtNLM"/>
    </source>
</evidence>
<evidence type="ECO:0000313" key="13">
    <source>
        <dbReference type="EMBL" id="KAE9093570.1"/>
    </source>
</evidence>
<evidence type="ECO:0000256" key="5">
    <source>
        <dbReference type="ARBA" id="ARBA00022694"/>
    </source>
</evidence>
<accession>A0A6A3KNE9</accession>
<organism evidence="12 16">
    <name type="scientific">Phytophthora fragariae</name>
    <dbReference type="NCBI Taxonomy" id="53985"/>
    <lineage>
        <taxon>Eukaryota</taxon>
        <taxon>Sar</taxon>
        <taxon>Stramenopiles</taxon>
        <taxon>Oomycota</taxon>
        <taxon>Peronosporomycetes</taxon>
        <taxon>Peronosporales</taxon>
        <taxon>Peronosporaceae</taxon>
        <taxon>Phytophthora</taxon>
    </lineage>
</organism>
<evidence type="ECO:0000313" key="17">
    <source>
        <dbReference type="Proteomes" id="UP000488956"/>
    </source>
</evidence>
<dbReference type="GO" id="GO:0033588">
    <property type="term" value="C:elongator holoenzyme complex"/>
    <property type="evidence" value="ECO:0007669"/>
    <property type="project" value="InterPro"/>
</dbReference>
<evidence type="ECO:0000256" key="2">
    <source>
        <dbReference type="ARBA" id="ARBA00005043"/>
    </source>
</evidence>
<keyword evidence="5" id="KW-0819">tRNA processing</keyword>
<feature type="region of interest" description="Disordered" evidence="6">
    <location>
        <begin position="1317"/>
        <end position="1345"/>
    </location>
</feature>
<dbReference type="Proteomes" id="UP000460718">
    <property type="component" value="Unassembled WGS sequence"/>
</dbReference>
<proteinExistence type="inferred from homology"/>
<evidence type="ECO:0000259" key="8">
    <source>
        <dbReference type="Pfam" id="PF23797"/>
    </source>
</evidence>
<dbReference type="GO" id="GO:0000049">
    <property type="term" value="F:tRNA binding"/>
    <property type="evidence" value="ECO:0007669"/>
    <property type="project" value="TreeGrafter"/>
</dbReference>
<dbReference type="EMBL" id="QXGD01001322">
    <property type="protein sequence ID" value="KAE9208870.1"/>
    <property type="molecule type" value="Genomic_DNA"/>
</dbReference>
<evidence type="ECO:0000256" key="1">
    <source>
        <dbReference type="ARBA" id="ARBA00004496"/>
    </source>
</evidence>
<keyword evidence="4" id="KW-0963">Cytoplasm</keyword>
<dbReference type="Pfam" id="PF23936">
    <property type="entry name" value="HB_ELP1"/>
    <property type="match status" value="1"/>
</dbReference>
<dbReference type="Pfam" id="PF04762">
    <property type="entry name" value="Beta-prop_ELP1_1st"/>
    <property type="match status" value="2"/>
</dbReference>
<dbReference type="UniPathway" id="UPA00988"/>
<dbReference type="InterPro" id="IPR006849">
    <property type="entry name" value="Elp1"/>
</dbReference>
<feature type="domain" description="ELP1 first N-terminal beta-propeller" evidence="7">
    <location>
        <begin position="1"/>
        <end position="160"/>
    </location>
</feature>
<comment type="caution">
    <text evidence="12">The sequence shown here is derived from an EMBL/GenBank/DDBJ whole genome shotgun (WGS) entry which is preliminary data.</text>
</comment>
<feature type="domain" description="ELP1 TPR" evidence="9">
    <location>
        <begin position="992"/>
        <end position="1184"/>
    </location>
</feature>